<proteinExistence type="predicted"/>
<dbReference type="EMBL" id="GHES01025477">
    <property type="protein sequence ID" value="MPA56036.1"/>
    <property type="molecule type" value="Transcribed_RNA"/>
</dbReference>
<dbReference type="AlphaFoldDB" id="A0A5B7AJS8"/>
<organism evidence="1">
    <name type="scientific">Davidia involucrata</name>
    <name type="common">Dove tree</name>
    <dbReference type="NCBI Taxonomy" id="16924"/>
    <lineage>
        <taxon>Eukaryota</taxon>
        <taxon>Viridiplantae</taxon>
        <taxon>Streptophyta</taxon>
        <taxon>Embryophyta</taxon>
        <taxon>Tracheophyta</taxon>
        <taxon>Spermatophyta</taxon>
        <taxon>Magnoliopsida</taxon>
        <taxon>eudicotyledons</taxon>
        <taxon>Gunneridae</taxon>
        <taxon>Pentapetalae</taxon>
        <taxon>asterids</taxon>
        <taxon>Cornales</taxon>
        <taxon>Nyssaceae</taxon>
        <taxon>Davidia</taxon>
    </lineage>
</organism>
<sequence length="103" mass="12304">MALEDSFPHLFQITSDKDATVADFVSYSGCGVVWTPCFRRDFQDWEMGEVESLMQLLYRYKTIVYREDSKSWRVGSRDKFSVSSFHMEVAKRRVRDFLWKAIW</sequence>
<evidence type="ECO:0000313" key="2">
    <source>
        <dbReference type="EMBL" id="MPA56037.1"/>
    </source>
</evidence>
<evidence type="ECO:0000313" key="1">
    <source>
        <dbReference type="EMBL" id="MPA56036.1"/>
    </source>
</evidence>
<name>A0A5B7AJS8_DAVIN</name>
<accession>A0A5B7AJS8</accession>
<protein>
    <submittedName>
        <fullName evidence="1">Uncharacterized protein</fullName>
    </submittedName>
</protein>
<reference evidence="1" key="1">
    <citation type="submission" date="2019-08" db="EMBL/GenBank/DDBJ databases">
        <title>Reference gene set and small RNA set construction with multiple tissues from Davidia involucrata Baill.</title>
        <authorList>
            <person name="Yang H."/>
            <person name="Zhou C."/>
            <person name="Li G."/>
            <person name="Wang J."/>
            <person name="Gao P."/>
            <person name="Wang M."/>
            <person name="Wang R."/>
            <person name="Zhao Y."/>
        </authorList>
    </citation>
    <scope>NUCLEOTIDE SEQUENCE</scope>
    <source>
        <tissue evidence="1">Mixed with DoveR01_LX</tissue>
    </source>
</reference>
<gene>
    <name evidence="1" type="ORF">Din_025477</name>
    <name evidence="2" type="ORF">Din_025478</name>
</gene>
<dbReference type="EMBL" id="GHES01025478">
    <property type="protein sequence ID" value="MPA56037.1"/>
    <property type="molecule type" value="Transcribed_RNA"/>
</dbReference>